<evidence type="ECO:0000256" key="2">
    <source>
        <dbReference type="ARBA" id="ARBA00022553"/>
    </source>
</evidence>
<keyword evidence="5" id="KW-0547">Nucleotide-binding</keyword>
<keyword evidence="6" id="KW-0418">Kinase</keyword>
<dbReference type="Proteomes" id="UP001139410">
    <property type="component" value="Unassembled WGS sequence"/>
</dbReference>
<keyword evidence="2" id="KW-0597">Phosphoprotein</keyword>
<dbReference type="Pfam" id="PF13493">
    <property type="entry name" value="DUF4118"/>
    <property type="match status" value="1"/>
</dbReference>
<feature type="transmembrane region" description="Helical" evidence="11">
    <location>
        <begin position="96"/>
        <end position="115"/>
    </location>
</feature>
<feature type="transmembrane region" description="Helical" evidence="11">
    <location>
        <begin position="43"/>
        <end position="62"/>
    </location>
</feature>
<dbReference type="RefSeq" id="WP_235067641.1">
    <property type="nucleotide sequence ID" value="NZ_JAKFGM010000002.1"/>
</dbReference>
<accession>A0A9X1QK01</accession>
<keyword evidence="8 11" id="KW-1133">Transmembrane helix</keyword>
<evidence type="ECO:0000256" key="7">
    <source>
        <dbReference type="ARBA" id="ARBA00022840"/>
    </source>
</evidence>
<keyword evidence="7" id="KW-0067">ATP-binding</keyword>
<keyword evidence="4 11" id="KW-0812">Transmembrane</keyword>
<proteinExistence type="predicted"/>
<dbReference type="EMBL" id="JAKFGM010000002">
    <property type="protein sequence ID" value="MCF2515128.1"/>
    <property type="molecule type" value="Genomic_DNA"/>
</dbReference>
<evidence type="ECO:0000256" key="6">
    <source>
        <dbReference type="ARBA" id="ARBA00022777"/>
    </source>
</evidence>
<organism evidence="13 14">
    <name type="scientific">Sphingomonas cremea</name>
    <dbReference type="NCBI Taxonomy" id="2904799"/>
    <lineage>
        <taxon>Bacteria</taxon>
        <taxon>Pseudomonadati</taxon>
        <taxon>Pseudomonadota</taxon>
        <taxon>Alphaproteobacteria</taxon>
        <taxon>Sphingomonadales</taxon>
        <taxon>Sphingomonadaceae</taxon>
        <taxon>Sphingomonas</taxon>
    </lineage>
</organism>
<evidence type="ECO:0000259" key="12">
    <source>
        <dbReference type="Pfam" id="PF13493"/>
    </source>
</evidence>
<dbReference type="GO" id="GO:0016020">
    <property type="term" value="C:membrane"/>
    <property type="evidence" value="ECO:0007669"/>
    <property type="project" value="UniProtKB-SubCell"/>
</dbReference>
<dbReference type="GO" id="GO:0000160">
    <property type="term" value="P:phosphorelay signal transduction system"/>
    <property type="evidence" value="ECO:0007669"/>
    <property type="project" value="UniProtKB-KW"/>
</dbReference>
<evidence type="ECO:0000256" key="4">
    <source>
        <dbReference type="ARBA" id="ARBA00022692"/>
    </source>
</evidence>
<feature type="domain" description="Sensor protein KdpD transmembrane" evidence="12">
    <location>
        <begin position="23"/>
        <end position="118"/>
    </location>
</feature>
<evidence type="ECO:0000313" key="14">
    <source>
        <dbReference type="Proteomes" id="UP001139410"/>
    </source>
</evidence>
<name>A0A9X1QK01_9SPHN</name>
<dbReference type="GO" id="GO:0005524">
    <property type="term" value="F:ATP binding"/>
    <property type="evidence" value="ECO:0007669"/>
    <property type="project" value="UniProtKB-KW"/>
</dbReference>
<evidence type="ECO:0000256" key="5">
    <source>
        <dbReference type="ARBA" id="ARBA00022741"/>
    </source>
</evidence>
<evidence type="ECO:0000256" key="3">
    <source>
        <dbReference type="ARBA" id="ARBA00022679"/>
    </source>
</evidence>
<evidence type="ECO:0000256" key="9">
    <source>
        <dbReference type="ARBA" id="ARBA00023012"/>
    </source>
</evidence>
<keyword evidence="14" id="KW-1185">Reference proteome</keyword>
<sequence>MTLAARLRRWLVLPPITGIRAIGWTLAAIAVPTLGRVAVDGHVTGVGFTPYCPFVLLSAVLLGWRHATVVALAAAVIGDALFVGPRFQLIEAPTDIFGVVVFLGTSCLMIGLVHAMRTLMQNGGRPATAVDGVIFSQERGQAWASWPGASYYIRLGPQDQVAEMMKDYLAQQELAKRLNGGARASQATTPTF</sequence>
<evidence type="ECO:0000256" key="11">
    <source>
        <dbReference type="SAM" id="Phobius"/>
    </source>
</evidence>
<reference evidence="13" key="1">
    <citation type="submission" date="2022-01" db="EMBL/GenBank/DDBJ databases">
        <authorList>
            <person name="Jo J.-H."/>
            <person name="Im W.-T."/>
        </authorList>
    </citation>
    <scope>NUCLEOTIDE SEQUENCE</scope>
    <source>
        <strain evidence="13">G124</strain>
    </source>
</reference>
<dbReference type="AlphaFoldDB" id="A0A9X1QK01"/>
<comment type="subcellular location">
    <subcellularLocation>
        <location evidence="1">Membrane</location>
        <topology evidence="1">Multi-pass membrane protein</topology>
    </subcellularLocation>
</comment>
<dbReference type="GO" id="GO:0016301">
    <property type="term" value="F:kinase activity"/>
    <property type="evidence" value="ECO:0007669"/>
    <property type="project" value="UniProtKB-KW"/>
</dbReference>
<dbReference type="InterPro" id="IPR025201">
    <property type="entry name" value="KdpD_TM"/>
</dbReference>
<feature type="transmembrane region" description="Helical" evidence="11">
    <location>
        <begin position="12"/>
        <end position="31"/>
    </location>
</feature>
<dbReference type="Gene3D" id="1.20.120.620">
    <property type="entry name" value="Backbone structure of the membrane domain of e. Coli histidine kinase receptor kdpd"/>
    <property type="match status" value="1"/>
</dbReference>
<keyword evidence="9" id="KW-0902">Two-component regulatory system</keyword>
<evidence type="ECO:0000256" key="10">
    <source>
        <dbReference type="ARBA" id="ARBA00023136"/>
    </source>
</evidence>
<comment type="caution">
    <text evidence="13">The sequence shown here is derived from an EMBL/GenBank/DDBJ whole genome shotgun (WGS) entry which is preliminary data.</text>
</comment>
<dbReference type="InterPro" id="IPR038318">
    <property type="entry name" value="KdpD_sf"/>
</dbReference>
<evidence type="ECO:0000313" key="13">
    <source>
        <dbReference type="EMBL" id="MCF2515128.1"/>
    </source>
</evidence>
<feature type="transmembrane region" description="Helical" evidence="11">
    <location>
        <begin position="69"/>
        <end position="90"/>
    </location>
</feature>
<keyword evidence="3" id="KW-0808">Transferase</keyword>
<evidence type="ECO:0000256" key="1">
    <source>
        <dbReference type="ARBA" id="ARBA00004141"/>
    </source>
</evidence>
<keyword evidence="10 11" id="KW-0472">Membrane</keyword>
<gene>
    <name evidence="13" type="ORF">LVY65_08640</name>
</gene>
<protein>
    <submittedName>
        <fullName evidence="13">DUF4118 domain-containing protein</fullName>
    </submittedName>
</protein>
<evidence type="ECO:0000256" key="8">
    <source>
        <dbReference type="ARBA" id="ARBA00022989"/>
    </source>
</evidence>